<dbReference type="EMBL" id="BAABRP010000008">
    <property type="protein sequence ID" value="GAA5513570.1"/>
    <property type="molecule type" value="Genomic_DNA"/>
</dbReference>
<dbReference type="SUPFAM" id="SSF82649">
    <property type="entry name" value="SufE/NifU"/>
    <property type="match status" value="1"/>
</dbReference>
<evidence type="ECO:0000313" key="2">
    <source>
        <dbReference type="EMBL" id="GAA5513570.1"/>
    </source>
</evidence>
<name>A0ABP9W883_9DEIO</name>
<feature type="domain" description="NIF system FeS cluster assembly NifU N-terminal" evidence="1">
    <location>
        <begin position="9"/>
        <end position="122"/>
    </location>
</feature>
<dbReference type="RefSeq" id="WP_345465266.1">
    <property type="nucleotide sequence ID" value="NZ_BAABRP010000008.1"/>
</dbReference>
<gene>
    <name evidence="2" type="primary">sufU</name>
    <name evidence="2" type="ORF">Dcar01_02311</name>
</gene>
<dbReference type="PANTHER" id="PTHR10093">
    <property type="entry name" value="IRON-SULFUR CLUSTER ASSEMBLY ENZYME NIFU HOMOLOG"/>
    <property type="match status" value="1"/>
</dbReference>
<dbReference type="Pfam" id="PF01592">
    <property type="entry name" value="NifU_N"/>
    <property type="match status" value="1"/>
</dbReference>
<comment type="caution">
    <text evidence="2">The sequence shown here is derived from an EMBL/GenBank/DDBJ whole genome shotgun (WGS) entry which is preliminary data.</text>
</comment>
<accession>A0ABP9W883</accession>
<protein>
    <submittedName>
        <fullName evidence="2">Zinc-dependent sulfurtransferase SufU</fullName>
    </submittedName>
</protein>
<sequence length="138" mass="14395">MLPEALARQIISEHGQHPRGRGEIAGAPHAALDNPGCGDQVTVWARVEGGRLLDVRFTGRGCAISQASASLMTQTLTGKPLAEARDLAARYRAMVLGEAPPDPALGELVALSGVSRLHARRKCALLAWNALEAALAGG</sequence>
<dbReference type="CDD" id="cd06664">
    <property type="entry name" value="IscU_like"/>
    <property type="match status" value="1"/>
</dbReference>
<dbReference type="Gene3D" id="3.90.1010.10">
    <property type="match status" value="1"/>
</dbReference>
<evidence type="ECO:0000259" key="1">
    <source>
        <dbReference type="Pfam" id="PF01592"/>
    </source>
</evidence>
<dbReference type="Proteomes" id="UP001401887">
    <property type="component" value="Unassembled WGS sequence"/>
</dbReference>
<organism evidence="2 3">
    <name type="scientific">Deinococcus carri</name>
    <dbReference type="NCBI Taxonomy" id="1211323"/>
    <lineage>
        <taxon>Bacteria</taxon>
        <taxon>Thermotogati</taxon>
        <taxon>Deinococcota</taxon>
        <taxon>Deinococci</taxon>
        <taxon>Deinococcales</taxon>
        <taxon>Deinococcaceae</taxon>
        <taxon>Deinococcus</taxon>
    </lineage>
</organism>
<dbReference type="NCBIfam" id="TIGR01994">
    <property type="entry name" value="SUF_scaf_2"/>
    <property type="match status" value="1"/>
</dbReference>
<proteinExistence type="predicted"/>
<evidence type="ECO:0000313" key="3">
    <source>
        <dbReference type="Proteomes" id="UP001401887"/>
    </source>
</evidence>
<keyword evidence="3" id="KW-1185">Reference proteome</keyword>
<dbReference type="InterPro" id="IPR002871">
    <property type="entry name" value="NIF_FeS_clus_asmbl_NifU_N"/>
</dbReference>
<reference evidence="2 3" key="1">
    <citation type="submission" date="2024-02" db="EMBL/GenBank/DDBJ databases">
        <title>Deinococcus carri NBRC 110142.</title>
        <authorList>
            <person name="Ichikawa N."/>
            <person name="Katano-Makiyama Y."/>
            <person name="Hidaka K."/>
        </authorList>
    </citation>
    <scope>NUCLEOTIDE SEQUENCE [LARGE SCALE GENOMIC DNA]</scope>
    <source>
        <strain evidence="2 3">NBRC 110142</strain>
    </source>
</reference>